<feature type="region of interest" description="Disordered" evidence="1">
    <location>
        <begin position="94"/>
        <end position="138"/>
    </location>
</feature>
<gene>
    <name evidence="3" type="ORF">AVW11_35475</name>
</gene>
<organism evidence="3 4">
    <name type="scientific">Streptomyces amritsarensis</name>
    <dbReference type="NCBI Taxonomy" id="681158"/>
    <lineage>
        <taxon>Bacteria</taxon>
        <taxon>Bacillati</taxon>
        <taxon>Actinomycetota</taxon>
        <taxon>Actinomycetes</taxon>
        <taxon>Kitasatosporales</taxon>
        <taxon>Streptomycetaceae</taxon>
        <taxon>Streptomyces</taxon>
    </lineage>
</organism>
<accession>A0ABX3FRU0</accession>
<evidence type="ECO:0000256" key="1">
    <source>
        <dbReference type="SAM" id="MobiDB-lite"/>
    </source>
</evidence>
<proteinExistence type="predicted"/>
<evidence type="ECO:0000256" key="2">
    <source>
        <dbReference type="SAM" id="SignalP"/>
    </source>
</evidence>
<feature type="chain" id="PRO_5046168652" description="Secreted protein" evidence="2">
    <location>
        <begin position="28"/>
        <end position="170"/>
    </location>
</feature>
<evidence type="ECO:0000313" key="3">
    <source>
        <dbReference type="EMBL" id="OLZ42844.1"/>
    </source>
</evidence>
<dbReference type="Proteomes" id="UP000187151">
    <property type="component" value="Unassembled WGS sequence"/>
</dbReference>
<dbReference type="EMBL" id="MQUR01000201">
    <property type="protein sequence ID" value="OLZ42844.1"/>
    <property type="molecule type" value="Genomic_DNA"/>
</dbReference>
<comment type="caution">
    <text evidence="3">The sequence shown here is derived from an EMBL/GenBank/DDBJ whole genome shotgun (WGS) entry which is preliminary data.</text>
</comment>
<keyword evidence="2" id="KW-0732">Signal</keyword>
<keyword evidence="4" id="KW-1185">Reference proteome</keyword>
<protein>
    <recommendedName>
        <fullName evidence="5">Secreted protein</fullName>
    </recommendedName>
</protein>
<name>A0ABX3FRU0_9ACTN</name>
<sequence>MKMTARGSIAALLTCMAAAGVATPAAADGVPVGVPLEGVETTTGLDVPRIATAVPLPVVGAPEAPRMHKGDMLPTPLLPAVPIATELGETLVTSPLPNLAGRPETDGEGSLESPATTVRTRTPGAVLGSPLTMPDGSNFGLPNLTTPKLGLLTPEITGAPQALLGVALPR</sequence>
<evidence type="ECO:0000313" key="4">
    <source>
        <dbReference type="Proteomes" id="UP000187151"/>
    </source>
</evidence>
<evidence type="ECO:0008006" key="5">
    <source>
        <dbReference type="Google" id="ProtNLM"/>
    </source>
</evidence>
<reference evidence="3 4" key="1">
    <citation type="submission" date="2016-01" db="EMBL/GenBank/DDBJ databases">
        <title>Streptomyces amritsarensis strain MTCC 11845 genome sequencing and assembly.</title>
        <authorList>
            <person name="Sharma D."/>
            <person name="Nair G.R."/>
            <person name="Kaur G."/>
            <person name="Manhas R.K."/>
            <person name="Mayilraj S."/>
        </authorList>
    </citation>
    <scope>NUCLEOTIDE SEQUENCE [LARGE SCALE GENOMIC DNA]</scope>
    <source>
        <strain evidence="3 4">MTCC 11845</strain>
    </source>
</reference>
<feature type="signal peptide" evidence="2">
    <location>
        <begin position="1"/>
        <end position="27"/>
    </location>
</feature>